<proteinExistence type="predicted"/>
<dbReference type="AlphaFoldDB" id="A0A0C9UVN8"/>
<name>A0A0C9UVN8_SPHS4</name>
<keyword evidence="3" id="KW-1185">Reference proteome</keyword>
<feature type="compositionally biased region" description="Basic residues" evidence="1">
    <location>
        <begin position="12"/>
        <end position="27"/>
    </location>
</feature>
<reference evidence="2 3" key="1">
    <citation type="submission" date="2014-06" db="EMBL/GenBank/DDBJ databases">
        <title>Evolutionary Origins and Diversification of the Mycorrhizal Mutualists.</title>
        <authorList>
            <consortium name="DOE Joint Genome Institute"/>
            <consortium name="Mycorrhizal Genomics Consortium"/>
            <person name="Kohler A."/>
            <person name="Kuo A."/>
            <person name="Nagy L.G."/>
            <person name="Floudas D."/>
            <person name="Copeland A."/>
            <person name="Barry K.W."/>
            <person name="Cichocki N."/>
            <person name="Veneault-Fourrey C."/>
            <person name="LaButti K."/>
            <person name="Lindquist E.A."/>
            <person name="Lipzen A."/>
            <person name="Lundell T."/>
            <person name="Morin E."/>
            <person name="Murat C."/>
            <person name="Riley R."/>
            <person name="Ohm R."/>
            <person name="Sun H."/>
            <person name="Tunlid A."/>
            <person name="Henrissat B."/>
            <person name="Grigoriev I.V."/>
            <person name="Hibbett D.S."/>
            <person name="Martin F."/>
        </authorList>
    </citation>
    <scope>NUCLEOTIDE SEQUENCE [LARGE SCALE GENOMIC DNA]</scope>
    <source>
        <strain evidence="2 3">SS14</strain>
    </source>
</reference>
<organism evidence="2 3">
    <name type="scientific">Sphaerobolus stellatus (strain SS14)</name>
    <dbReference type="NCBI Taxonomy" id="990650"/>
    <lineage>
        <taxon>Eukaryota</taxon>
        <taxon>Fungi</taxon>
        <taxon>Dikarya</taxon>
        <taxon>Basidiomycota</taxon>
        <taxon>Agaricomycotina</taxon>
        <taxon>Agaricomycetes</taxon>
        <taxon>Phallomycetidae</taxon>
        <taxon>Geastrales</taxon>
        <taxon>Sphaerobolaceae</taxon>
        <taxon>Sphaerobolus</taxon>
    </lineage>
</organism>
<feature type="compositionally biased region" description="Basic and acidic residues" evidence="1">
    <location>
        <begin position="28"/>
        <end position="38"/>
    </location>
</feature>
<feature type="region of interest" description="Disordered" evidence="1">
    <location>
        <begin position="1"/>
        <end position="38"/>
    </location>
</feature>
<evidence type="ECO:0000313" key="3">
    <source>
        <dbReference type="Proteomes" id="UP000054279"/>
    </source>
</evidence>
<sequence length="120" mass="13791">MPPDRTSAEPKRKPRIWKPPVNRKPRAKREEKPKTSAKVAIKERHENLTTYDWLQVFVFMDKNPGMSQIKVVDHFSSRPKGALVFTQAMLLRHLAARKTLEERVGNEPGALSSKRCCIVT</sequence>
<gene>
    <name evidence="2" type="ORF">M422DRAFT_269208</name>
</gene>
<evidence type="ECO:0000256" key="1">
    <source>
        <dbReference type="SAM" id="MobiDB-lite"/>
    </source>
</evidence>
<dbReference type="Proteomes" id="UP000054279">
    <property type="component" value="Unassembled WGS sequence"/>
</dbReference>
<accession>A0A0C9UVN8</accession>
<dbReference type="HOGENOM" id="CLU_018294_8_1_1"/>
<feature type="compositionally biased region" description="Basic and acidic residues" evidence="1">
    <location>
        <begin position="1"/>
        <end position="11"/>
    </location>
</feature>
<evidence type="ECO:0000313" key="2">
    <source>
        <dbReference type="EMBL" id="KIJ29371.1"/>
    </source>
</evidence>
<protein>
    <submittedName>
        <fullName evidence="2">Uncharacterized protein</fullName>
    </submittedName>
</protein>
<dbReference type="EMBL" id="KN837284">
    <property type="protein sequence ID" value="KIJ29371.1"/>
    <property type="molecule type" value="Genomic_DNA"/>
</dbReference>